<comment type="subcellular location">
    <subcellularLocation>
        <location evidence="1">Membrane</location>
        <topology evidence="1">Multi-pass membrane protein</topology>
    </subcellularLocation>
</comment>
<name>A0A8K0R824_9PLEO</name>
<feature type="transmembrane region" description="Helical" evidence="6">
    <location>
        <begin position="393"/>
        <end position="412"/>
    </location>
</feature>
<accession>A0A8K0R824</accession>
<dbReference type="Pfam" id="PF11710">
    <property type="entry name" value="Git3"/>
    <property type="match status" value="1"/>
</dbReference>
<dbReference type="InterPro" id="IPR022596">
    <property type="entry name" value="GPR1/2/3_C"/>
</dbReference>
<dbReference type="GO" id="GO:0005886">
    <property type="term" value="C:plasma membrane"/>
    <property type="evidence" value="ECO:0007669"/>
    <property type="project" value="TreeGrafter"/>
</dbReference>
<dbReference type="PANTHER" id="PTHR23112:SF37">
    <property type="entry name" value="G PROTEIN-COUPLED RECEPTOR GPR1"/>
    <property type="match status" value="1"/>
</dbReference>
<organism evidence="9 10">
    <name type="scientific">Paraphoma chrysanthemicola</name>
    <dbReference type="NCBI Taxonomy" id="798071"/>
    <lineage>
        <taxon>Eukaryota</taxon>
        <taxon>Fungi</taxon>
        <taxon>Dikarya</taxon>
        <taxon>Ascomycota</taxon>
        <taxon>Pezizomycotina</taxon>
        <taxon>Dothideomycetes</taxon>
        <taxon>Pleosporomycetidae</taxon>
        <taxon>Pleosporales</taxon>
        <taxon>Pleosporineae</taxon>
        <taxon>Phaeosphaeriaceae</taxon>
        <taxon>Paraphoma</taxon>
    </lineage>
</organism>
<dbReference type="OrthoDB" id="5368598at2759"/>
<keyword evidence="4 6" id="KW-0472">Membrane</keyword>
<feature type="transmembrane region" description="Helical" evidence="6">
    <location>
        <begin position="185"/>
        <end position="205"/>
    </location>
</feature>
<keyword evidence="10" id="KW-1185">Reference proteome</keyword>
<dbReference type="Pfam" id="PF11970">
    <property type="entry name" value="GPR_Gpa2_C"/>
    <property type="match status" value="1"/>
</dbReference>
<feature type="transmembrane region" description="Helical" evidence="6">
    <location>
        <begin position="427"/>
        <end position="449"/>
    </location>
</feature>
<feature type="transmembrane region" description="Helical" evidence="6">
    <location>
        <begin position="137"/>
        <end position="156"/>
    </location>
</feature>
<reference evidence="9" key="1">
    <citation type="journal article" date="2021" name="Nat. Commun.">
        <title>Genetic determinants of endophytism in the Arabidopsis root mycobiome.</title>
        <authorList>
            <person name="Mesny F."/>
            <person name="Miyauchi S."/>
            <person name="Thiergart T."/>
            <person name="Pickel B."/>
            <person name="Atanasova L."/>
            <person name="Karlsson M."/>
            <person name="Huettel B."/>
            <person name="Barry K.W."/>
            <person name="Haridas S."/>
            <person name="Chen C."/>
            <person name="Bauer D."/>
            <person name="Andreopoulos W."/>
            <person name="Pangilinan J."/>
            <person name="LaButti K."/>
            <person name="Riley R."/>
            <person name="Lipzen A."/>
            <person name="Clum A."/>
            <person name="Drula E."/>
            <person name="Henrissat B."/>
            <person name="Kohler A."/>
            <person name="Grigoriev I.V."/>
            <person name="Martin F.M."/>
            <person name="Hacquard S."/>
        </authorList>
    </citation>
    <scope>NUCLEOTIDE SEQUENCE</scope>
    <source>
        <strain evidence="9">MPI-SDFR-AT-0120</strain>
    </source>
</reference>
<feature type="region of interest" description="Disordered" evidence="5">
    <location>
        <begin position="324"/>
        <end position="384"/>
    </location>
</feature>
<evidence type="ECO:0000259" key="8">
    <source>
        <dbReference type="Pfam" id="PF11970"/>
    </source>
</evidence>
<keyword evidence="9" id="KW-0675">Receptor</keyword>
<evidence type="ECO:0000313" key="9">
    <source>
        <dbReference type="EMBL" id="KAH7089068.1"/>
    </source>
</evidence>
<evidence type="ECO:0000256" key="5">
    <source>
        <dbReference type="SAM" id="MobiDB-lite"/>
    </source>
</evidence>
<feature type="compositionally biased region" description="Low complexity" evidence="5">
    <location>
        <begin position="368"/>
        <end position="378"/>
    </location>
</feature>
<evidence type="ECO:0000256" key="1">
    <source>
        <dbReference type="ARBA" id="ARBA00004141"/>
    </source>
</evidence>
<feature type="compositionally biased region" description="Basic and acidic residues" evidence="5">
    <location>
        <begin position="554"/>
        <end position="570"/>
    </location>
</feature>
<gene>
    <name evidence="9" type="ORF">FB567DRAFT_440113</name>
</gene>
<evidence type="ECO:0000256" key="4">
    <source>
        <dbReference type="ARBA" id="ARBA00023136"/>
    </source>
</evidence>
<feature type="region of interest" description="Disordered" evidence="5">
    <location>
        <begin position="502"/>
        <end position="524"/>
    </location>
</feature>
<dbReference type="AlphaFoldDB" id="A0A8K0R824"/>
<dbReference type="SUPFAM" id="SSF81321">
    <property type="entry name" value="Family A G protein-coupled receptor-like"/>
    <property type="match status" value="1"/>
</dbReference>
<dbReference type="InterPro" id="IPR023041">
    <property type="entry name" value="Glucose_rcpt_Git3-like_N"/>
</dbReference>
<sequence length="595" mass="66504">MALSPNSAWTSSEARDLQQTYQVQLAALVCSGLSIVACIIAFYWFSRMAKLFRHRLIMCLVYGDLMRNTWYFVFAMYSLARGRVQTESKFCQCSGFLIQYGTETSDYAVLVMAIHSALQVFRPASFGPSDGLYQYRYYVYFGGLALPIIAASLAFVNPDPAYLSLGAFCTLPIRPFWYRLALSWIPRYLIALTIIILAIAIYAYVGFEFRAYANLNTTLRTPTSTTTGMSQCDAEAGLFIQTATTTSEKEPMPDNTRRTSSVAHDVISSHRRGSNIAFGAQTPFTHPADISHTSVYSQSLPSSATNLPLQRNLSVRPPLFVIPSGYTVKPPDNEDEQEGPLSPTSRPVDDPLASLTRRVPNTDHDRSSSNNASPTSATQHHLHRERTRIHRQLRLMFIYPLVYTLMWLIPFVQHCMMYDDYQASHPIFWIRIVSTICQMILGFVDCLIFSMREKPWRSIQNSDGSFWGSFAIWRNSRLASVSSCGLVVGSMDGAGMEASMAGSMSGAGGTNARRSVRTSASDDQTKLAVEQARARLDLEREDRLERMRKLLEERAKADEERASWEEEGGRSGEGNGAVQEPKGKEKLVGPVVDDV</sequence>
<feature type="domain" description="G protein-coupled receptor GPR1/2/3 C-terminal" evidence="8">
    <location>
        <begin position="384"/>
        <end position="457"/>
    </location>
</feature>
<evidence type="ECO:0000256" key="3">
    <source>
        <dbReference type="ARBA" id="ARBA00022989"/>
    </source>
</evidence>
<evidence type="ECO:0000313" key="10">
    <source>
        <dbReference type="Proteomes" id="UP000813461"/>
    </source>
</evidence>
<dbReference type="Proteomes" id="UP000813461">
    <property type="component" value="Unassembled WGS sequence"/>
</dbReference>
<dbReference type="Gene3D" id="1.20.1070.10">
    <property type="entry name" value="Rhodopsin 7-helix transmembrane proteins"/>
    <property type="match status" value="1"/>
</dbReference>
<comment type="caution">
    <text evidence="9">The sequence shown here is derived from an EMBL/GenBank/DDBJ whole genome shotgun (WGS) entry which is preliminary data.</text>
</comment>
<keyword evidence="3 6" id="KW-1133">Transmembrane helix</keyword>
<proteinExistence type="predicted"/>
<evidence type="ECO:0000259" key="7">
    <source>
        <dbReference type="Pfam" id="PF11710"/>
    </source>
</evidence>
<feature type="domain" description="Glucose receptor Git3-like N-terminal" evidence="7">
    <location>
        <begin position="22"/>
        <end position="210"/>
    </location>
</feature>
<keyword evidence="2 6" id="KW-0812">Transmembrane</keyword>
<feature type="region of interest" description="Disordered" evidence="5">
    <location>
        <begin position="554"/>
        <end position="595"/>
    </location>
</feature>
<evidence type="ECO:0000256" key="6">
    <source>
        <dbReference type="SAM" id="Phobius"/>
    </source>
</evidence>
<feature type="transmembrane region" description="Helical" evidence="6">
    <location>
        <begin position="25"/>
        <end position="45"/>
    </location>
</feature>
<evidence type="ECO:0000256" key="2">
    <source>
        <dbReference type="ARBA" id="ARBA00022692"/>
    </source>
</evidence>
<dbReference type="GO" id="GO:0007189">
    <property type="term" value="P:adenylate cyclase-activating G protein-coupled receptor signaling pathway"/>
    <property type="evidence" value="ECO:0007669"/>
    <property type="project" value="TreeGrafter"/>
</dbReference>
<protein>
    <submittedName>
        <fullName evidence="9">G protein-coupled glucose receptor regulating Gpa2-domain-containing protein</fullName>
    </submittedName>
</protein>
<dbReference type="PANTHER" id="PTHR23112">
    <property type="entry name" value="G PROTEIN-COUPLED RECEPTOR 157-RELATED"/>
    <property type="match status" value="1"/>
</dbReference>
<dbReference type="EMBL" id="JAGMVJ010000007">
    <property type="protein sequence ID" value="KAH7089068.1"/>
    <property type="molecule type" value="Genomic_DNA"/>
</dbReference>
<dbReference type="GO" id="GO:0004930">
    <property type="term" value="F:G protein-coupled receptor activity"/>
    <property type="evidence" value="ECO:0007669"/>
    <property type="project" value="TreeGrafter"/>
</dbReference>